<dbReference type="SUPFAM" id="SSF140996">
    <property type="entry name" value="Hermes dimerisation domain"/>
    <property type="match status" value="1"/>
</dbReference>
<keyword evidence="2" id="KW-1185">Reference proteome</keyword>
<dbReference type="SUPFAM" id="SSF53098">
    <property type="entry name" value="Ribonuclease H-like"/>
    <property type="match status" value="1"/>
</dbReference>
<evidence type="ECO:0000313" key="1">
    <source>
        <dbReference type="EMBL" id="KAK9988973.1"/>
    </source>
</evidence>
<protein>
    <recommendedName>
        <fullName evidence="3">G-patch domain-containing protein</fullName>
    </recommendedName>
</protein>
<dbReference type="InterPro" id="IPR052035">
    <property type="entry name" value="ZnF_BED_domain_contain"/>
</dbReference>
<dbReference type="InterPro" id="IPR012337">
    <property type="entry name" value="RNaseH-like_sf"/>
</dbReference>
<gene>
    <name evidence="1" type="ORF">SO802_029212</name>
</gene>
<evidence type="ECO:0008006" key="3">
    <source>
        <dbReference type="Google" id="ProtNLM"/>
    </source>
</evidence>
<organism evidence="1 2">
    <name type="scientific">Lithocarpus litseifolius</name>
    <dbReference type="NCBI Taxonomy" id="425828"/>
    <lineage>
        <taxon>Eukaryota</taxon>
        <taxon>Viridiplantae</taxon>
        <taxon>Streptophyta</taxon>
        <taxon>Embryophyta</taxon>
        <taxon>Tracheophyta</taxon>
        <taxon>Spermatophyta</taxon>
        <taxon>Magnoliopsida</taxon>
        <taxon>eudicotyledons</taxon>
        <taxon>Gunneridae</taxon>
        <taxon>Pentapetalae</taxon>
        <taxon>rosids</taxon>
        <taxon>fabids</taxon>
        <taxon>Fagales</taxon>
        <taxon>Fagaceae</taxon>
        <taxon>Lithocarpus</taxon>
    </lineage>
</organism>
<sequence>MADYGLKDERYTMDLLPYCSHEVIAMKKNMEYMPGMGFGREGKGEIFFNEKLTFQEKLVVVIKEVQEEVDWVDYMYAEAMETMLKMEEDVFAITNEEPSDPSTFIGPTLTTLTHSQSRRWPNCPTSHRWPNQSSLVQALTLILTTGPSSHRQSKLSQPSQAVTASQSKGFCGFLEFAKSHLPSIGRCPRLKFKDVMDMRQQVLIRQQNKVDGTMSLNVYQFDQVKVRNNLARMVILHEYPLSMVDYIGFREFVSSLQPLFKLISRNTLKSDILKIYDNEREKTLKMMDKNGKWNIDRKLSTIIVDDCSTNDVMIRLFLNKFDTSSLMLSGSKLYMRCAAHILNLIVQDELSLIGDGIERIRDSVIYWTGPPKRRQKFDENACQLSVQRTKELVLD</sequence>
<dbReference type="AlphaFoldDB" id="A0AAW2BTI0"/>
<accession>A0AAW2BTI0</accession>
<comment type="caution">
    <text evidence="1">The sequence shown here is derived from an EMBL/GenBank/DDBJ whole genome shotgun (WGS) entry which is preliminary data.</text>
</comment>
<proteinExistence type="predicted"/>
<name>A0AAW2BTI0_9ROSI</name>
<dbReference type="PANTHER" id="PTHR46481">
    <property type="entry name" value="ZINC FINGER BED DOMAIN-CONTAINING PROTEIN 4"/>
    <property type="match status" value="1"/>
</dbReference>
<dbReference type="PANTHER" id="PTHR46481:SF11">
    <property type="entry name" value="ZINC FINGER BED DOMAIN-CONTAINING PROTEIN RICESLEEPER 2-LIKE"/>
    <property type="match status" value="1"/>
</dbReference>
<evidence type="ECO:0000313" key="2">
    <source>
        <dbReference type="Proteomes" id="UP001459277"/>
    </source>
</evidence>
<dbReference type="Proteomes" id="UP001459277">
    <property type="component" value="Unassembled WGS sequence"/>
</dbReference>
<dbReference type="EMBL" id="JAZDWU010000010">
    <property type="protein sequence ID" value="KAK9988973.1"/>
    <property type="molecule type" value="Genomic_DNA"/>
</dbReference>
<reference evidence="1 2" key="1">
    <citation type="submission" date="2024-01" db="EMBL/GenBank/DDBJ databases">
        <title>A telomere-to-telomere, gap-free genome of sweet tea (Lithocarpus litseifolius).</title>
        <authorList>
            <person name="Zhou J."/>
        </authorList>
    </citation>
    <scope>NUCLEOTIDE SEQUENCE [LARGE SCALE GENOMIC DNA]</scope>
    <source>
        <strain evidence="1">Zhou-2022a</strain>
        <tissue evidence="1">Leaf</tissue>
    </source>
</reference>